<name>A0AA35TDX4_GEOBA</name>
<dbReference type="InterPro" id="IPR013783">
    <property type="entry name" value="Ig-like_fold"/>
</dbReference>
<sequence>MSGFLESLVAFCLALSCFLSHTGCMDVSTSLSAETELVIPASSEDSVAFTCEVTGAVVEGYSPLWEISGRQIPSTSENNFIITTTSENRFSNLTVTQQGRQFVGLQEISVECHADNPAKFRLVRGKETLFIVQFDTPRAVEDLELVYSAQSDLRLQWIRPSGLPSAVPVSYYISITNTNTGSVEQSYETMETNVSVDQTTTQTCQSHTFTVTANNTAGYGPPATIIHSIPISLNITPVAQSQRVSSLSLSASTGPNITVSFTPATSCGAQFPVVNHTVGVEGLEGEVVVAPGSSLVSVSLTPATIPQLMLDQVLSIVITACTKLTCLTPTLPIVSWRPVLYSTPLLSLSTAHLLSGAQPLAVCLSSNSPTKIAQTMSQLAILRPVMVVRCSIPPVISSQTPGQHTDIKRIKGAYDAEVQVYDIERDGSIAPQAITAIVTVDEDPDNFTCPLPTNEIERTREVLSPGKTVIINKVHTHCCGNPQKSSVAVMVMNCESDDSISVEPMQCPQATNLISQLQRRRRMRGAKAYVRLYPEKLPHN</sequence>
<organism evidence="3 4">
    <name type="scientific">Geodia barretti</name>
    <name type="common">Barrett's horny sponge</name>
    <dbReference type="NCBI Taxonomy" id="519541"/>
    <lineage>
        <taxon>Eukaryota</taxon>
        <taxon>Metazoa</taxon>
        <taxon>Porifera</taxon>
        <taxon>Demospongiae</taxon>
        <taxon>Heteroscleromorpha</taxon>
        <taxon>Tetractinellida</taxon>
        <taxon>Astrophorina</taxon>
        <taxon>Geodiidae</taxon>
        <taxon>Geodia</taxon>
    </lineage>
</organism>
<keyword evidence="1" id="KW-0732">Signal</keyword>
<accession>A0AA35TDX4</accession>
<dbReference type="SUPFAM" id="SSF49265">
    <property type="entry name" value="Fibronectin type III"/>
    <property type="match status" value="1"/>
</dbReference>
<feature type="chain" id="PRO_5041319442" description="Fibronectin type-III domain-containing protein" evidence="1">
    <location>
        <begin position="25"/>
        <end position="540"/>
    </location>
</feature>
<evidence type="ECO:0000256" key="1">
    <source>
        <dbReference type="SAM" id="SignalP"/>
    </source>
</evidence>
<evidence type="ECO:0000313" key="3">
    <source>
        <dbReference type="EMBL" id="CAI8046172.1"/>
    </source>
</evidence>
<evidence type="ECO:0000313" key="4">
    <source>
        <dbReference type="Proteomes" id="UP001174909"/>
    </source>
</evidence>
<keyword evidence="4" id="KW-1185">Reference proteome</keyword>
<dbReference type="InterPro" id="IPR003961">
    <property type="entry name" value="FN3_dom"/>
</dbReference>
<dbReference type="EMBL" id="CASHTH010003539">
    <property type="protein sequence ID" value="CAI8046172.1"/>
    <property type="molecule type" value="Genomic_DNA"/>
</dbReference>
<protein>
    <recommendedName>
        <fullName evidence="2">Fibronectin type-III domain-containing protein</fullName>
    </recommendedName>
</protein>
<feature type="domain" description="Fibronectin type-III" evidence="2">
    <location>
        <begin position="139"/>
        <end position="239"/>
    </location>
</feature>
<proteinExistence type="predicted"/>
<feature type="signal peptide" evidence="1">
    <location>
        <begin position="1"/>
        <end position="24"/>
    </location>
</feature>
<evidence type="ECO:0000259" key="2">
    <source>
        <dbReference type="PROSITE" id="PS50853"/>
    </source>
</evidence>
<dbReference type="Proteomes" id="UP001174909">
    <property type="component" value="Unassembled WGS sequence"/>
</dbReference>
<comment type="caution">
    <text evidence="3">The sequence shown here is derived from an EMBL/GenBank/DDBJ whole genome shotgun (WGS) entry which is preliminary data.</text>
</comment>
<dbReference type="CDD" id="cd00063">
    <property type="entry name" value="FN3"/>
    <property type="match status" value="1"/>
</dbReference>
<gene>
    <name evidence="3" type="ORF">GBAR_LOCUS25518</name>
</gene>
<reference evidence="3" key="1">
    <citation type="submission" date="2023-03" db="EMBL/GenBank/DDBJ databases">
        <authorList>
            <person name="Steffen K."/>
            <person name="Cardenas P."/>
        </authorList>
    </citation>
    <scope>NUCLEOTIDE SEQUENCE</scope>
</reference>
<dbReference type="AlphaFoldDB" id="A0AA35TDX4"/>
<dbReference type="PROSITE" id="PS50853">
    <property type="entry name" value="FN3"/>
    <property type="match status" value="1"/>
</dbReference>
<dbReference type="Gene3D" id="2.60.40.10">
    <property type="entry name" value="Immunoglobulins"/>
    <property type="match status" value="1"/>
</dbReference>
<dbReference type="InterPro" id="IPR036116">
    <property type="entry name" value="FN3_sf"/>
</dbReference>